<feature type="region of interest" description="Disordered" evidence="1">
    <location>
        <begin position="110"/>
        <end position="137"/>
    </location>
</feature>
<keyword evidence="3" id="KW-1185">Reference proteome</keyword>
<proteinExistence type="predicted"/>
<evidence type="ECO:0000313" key="3">
    <source>
        <dbReference type="Proteomes" id="UP000054350"/>
    </source>
</evidence>
<reference evidence="2 3" key="1">
    <citation type="submission" date="2009-11" db="EMBL/GenBank/DDBJ databases">
        <title>Annotation of Allomyces macrogynus ATCC 38327.</title>
        <authorList>
            <consortium name="The Broad Institute Genome Sequencing Platform"/>
            <person name="Russ C."/>
            <person name="Cuomo C."/>
            <person name="Burger G."/>
            <person name="Gray M.W."/>
            <person name="Holland P.W.H."/>
            <person name="King N."/>
            <person name="Lang F.B.F."/>
            <person name="Roger A.J."/>
            <person name="Ruiz-Trillo I."/>
            <person name="Young S.K."/>
            <person name="Zeng Q."/>
            <person name="Gargeya S."/>
            <person name="Fitzgerald M."/>
            <person name="Haas B."/>
            <person name="Abouelleil A."/>
            <person name="Alvarado L."/>
            <person name="Arachchi H.M."/>
            <person name="Berlin A."/>
            <person name="Chapman S.B."/>
            <person name="Gearin G."/>
            <person name="Goldberg J."/>
            <person name="Griggs A."/>
            <person name="Gujja S."/>
            <person name="Hansen M."/>
            <person name="Heiman D."/>
            <person name="Howarth C."/>
            <person name="Larimer J."/>
            <person name="Lui A."/>
            <person name="MacDonald P.J.P."/>
            <person name="McCowen C."/>
            <person name="Montmayeur A."/>
            <person name="Murphy C."/>
            <person name="Neiman D."/>
            <person name="Pearson M."/>
            <person name="Priest M."/>
            <person name="Roberts A."/>
            <person name="Saif S."/>
            <person name="Shea T."/>
            <person name="Sisk P."/>
            <person name="Stolte C."/>
            <person name="Sykes S."/>
            <person name="Wortman J."/>
            <person name="Nusbaum C."/>
            <person name="Birren B."/>
        </authorList>
    </citation>
    <scope>NUCLEOTIDE SEQUENCE [LARGE SCALE GENOMIC DNA]</scope>
    <source>
        <strain evidence="2 3">ATCC 38327</strain>
    </source>
</reference>
<evidence type="ECO:0000313" key="2">
    <source>
        <dbReference type="EMBL" id="KNE66312.1"/>
    </source>
</evidence>
<organism evidence="2 3">
    <name type="scientific">Allomyces macrogynus (strain ATCC 38327)</name>
    <name type="common">Allomyces javanicus var. macrogynus</name>
    <dbReference type="NCBI Taxonomy" id="578462"/>
    <lineage>
        <taxon>Eukaryota</taxon>
        <taxon>Fungi</taxon>
        <taxon>Fungi incertae sedis</taxon>
        <taxon>Blastocladiomycota</taxon>
        <taxon>Blastocladiomycetes</taxon>
        <taxon>Blastocladiales</taxon>
        <taxon>Blastocladiaceae</taxon>
        <taxon>Allomyces</taxon>
    </lineage>
</organism>
<sequence>MSPPISITTSTRATADPRPRLKATCPFPNCIACTLVQLRGRAYPDKIAHLAKRLASLPRDDAAVIELCAHQLKAWAKSILTTPTSLAASVASPAHVTSSNEDWDASALDMQETPPTSATLAAPPADTDAMPPASPASVDKQHEVDLLVASGAGQVLVTLVRDWAASGAGIAELALNTMRDLVLSNTRDEVGAQWWHGDDGFSAIVPLVLAPDMPTTVHASALDVITAFCGTTSLAVTIPSSDLVALTTQLLTLWDATTTATVRVSLADRTYQSALLGITDTDADGPRRTRPQLNRSRTRLHPFLSHAIALIPTIPTAYPESDAGFNAALIANLAAPHLAAQDRAQLVPATATALTHLWDEHPDTLGTSPHARRTPKCPGSLAPTPHQLVATLDRAVAQRSATLAVVASTQCVLVTGTQPEDGAITAPHPAPPAAVVAIARRITSAASDSPTSPAATTSVTKLVRRGSARLVAAHIVPAIDSLLPLVPDPATDLVRHQRAAATRAAQHAFASRAFAEAAAAFGLAAGYAAREGDAGCGLMSSRAECLLGMAGYAGRARNVARHALATCDPGHRHYDATVRRVKRAEAAAEKEEEEAGRVAARGGGGDA</sequence>
<dbReference type="Proteomes" id="UP000054350">
    <property type="component" value="Unassembled WGS sequence"/>
</dbReference>
<reference evidence="3" key="2">
    <citation type="submission" date="2009-11" db="EMBL/GenBank/DDBJ databases">
        <title>The Genome Sequence of Allomyces macrogynus strain ATCC 38327.</title>
        <authorList>
            <consortium name="The Broad Institute Genome Sequencing Platform"/>
            <person name="Russ C."/>
            <person name="Cuomo C."/>
            <person name="Shea T."/>
            <person name="Young S.K."/>
            <person name="Zeng Q."/>
            <person name="Koehrsen M."/>
            <person name="Haas B."/>
            <person name="Borodovsky M."/>
            <person name="Guigo R."/>
            <person name="Alvarado L."/>
            <person name="Berlin A."/>
            <person name="Borenstein D."/>
            <person name="Chen Z."/>
            <person name="Engels R."/>
            <person name="Freedman E."/>
            <person name="Gellesch M."/>
            <person name="Goldberg J."/>
            <person name="Griggs A."/>
            <person name="Gujja S."/>
            <person name="Heiman D."/>
            <person name="Hepburn T."/>
            <person name="Howarth C."/>
            <person name="Jen D."/>
            <person name="Larson L."/>
            <person name="Lewis B."/>
            <person name="Mehta T."/>
            <person name="Park D."/>
            <person name="Pearson M."/>
            <person name="Roberts A."/>
            <person name="Saif S."/>
            <person name="Shenoy N."/>
            <person name="Sisk P."/>
            <person name="Stolte C."/>
            <person name="Sykes S."/>
            <person name="Walk T."/>
            <person name="White J."/>
            <person name="Yandava C."/>
            <person name="Burger G."/>
            <person name="Gray M.W."/>
            <person name="Holland P.W.H."/>
            <person name="King N."/>
            <person name="Lang F.B.F."/>
            <person name="Roger A.J."/>
            <person name="Ruiz-Trillo I."/>
            <person name="Lander E."/>
            <person name="Nusbaum C."/>
        </authorList>
    </citation>
    <scope>NUCLEOTIDE SEQUENCE [LARGE SCALE GENOMIC DNA]</scope>
    <source>
        <strain evidence="3">ATCC 38327</strain>
    </source>
</reference>
<feature type="compositionally biased region" description="Low complexity" evidence="1">
    <location>
        <begin position="113"/>
        <end position="137"/>
    </location>
</feature>
<gene>
    <name evidence="2" type="ORF">AMAG_10538</name>
</gene>
<name>A0A0L0SUW6_ALLM3</name>
<protein>
    <submittedName>
        <fullName evidence="2">Uncharacterized protein</fullName>
    </submittedName>
</protein>
<dbReference type="OrthoDB" id="5585271at2759"/>
<feature type="region of interest" description="Disordered" evidence="1">
    <location>
        <begin position="585"/>
        <end position="607"/>
    </location>
</feature>
<dbReference type="AlphaFoldDB" id="A0A0L0SUW6"/>
<dbReference type="VEuPathDB" id="FungiDB:AMAG_10538"/>
<evidence type="ECO:0000256" key="1">
    <source>
        <dbReference type="SAM" id="MobiDB-lite"/>
    </source>
</evidence>
<dbReference type="EMBL" id="GG745349">
    <property type="protein sequence ID" value="KNE66312.1"/>
    <property type="molecule type" value="Genomic_DNA"/>
</dbReference>
<accession>A0A0L0SUW6</accession>